<dbReference type="PaxDb" id="3708-A0A078F8K1"/>
<name>A0A078F8K1_BRANA</name>
<dbReference type="EMBL" id="LK031983">
    <property type="protein sequence ID" value="CDY08073.1"/>
    <property type="molecule type" value="Genomic_DNA"/>
</dbReference>
<keyword evidence="2" id="KW-1185">Reference proteome</keyword>
<sequence length="20" mass="2315">MFVFFAAKGFETQALEYSDI</sequence>
<gene>
    <name evidence="1" type="primary">BnaA06g16530D</name>
    <name evidence="1" type="ORF">GSBRNA2T00125335001</name>
</gene>
<accession>A0A078F8K1</accession>
<evidence type="ECO:0000313" key="1">
    <source>
        <dbReference type="EMBL" id="CDY08073.1"/>
    </source>
</evidence>
<dbReference type="Proteomes" id="UP000028999">
    <property type="component" value="Unassembled WGS sequence"/>
</dbReference>
<protein>
    <submittedName>
        <fullName evidence="1">BnaA06g16530D protein</fullName>
    </submittedName>
</protein>
<dbReference type="AlphaFoldDB" id="A0A078F8K1"/>
<reference evidence="1 2" key="1">
    <citation type="journal article" date="2014" name="Science">
        <title>Plant genetics. Early allopolyploid evolution in the post-Neolithic Brassica napus oilseed genome.</title>
        <authorList>
            <person name="Chalhoub B."/>
            <person name="Denoeud F."/>
            <person name="Liu S."/>
            <person name="Parkin I.A."/>
            <person name="Tang H."/>
            <person name="Wang X."/>
            <person name="Chiquet J."/>
            <person name="Belcram H."/>
            <person name="Tong C."/>
            <person name="Samans B."/>
            <person name="Correa M."/>
            <person name="Da Silva C."/>
            <person name="Just J."/>
            <person name="Falentin C."/>
            <person name="Koh C.S."/>
            <person name="Le Clainche I."/>
            <person name="Bernard M."/>
            <person name="Bento P."/>
            <person name="Noel B."/>
            <person name="Labadie K."/>
            <person name="Alberti A."/>
            <person name="Charles M."/>
            <person name="Arnaud D."/>
            <person name="Guo H."/>
            <person name="Daviaud C."/>
            <person name="Alamery S."/>
            <person name="Jabbari K."/>
            <person name="Zhao M."/>
            <person name="Edger P.P."/>
            <person name="Chelaifa H."/>
            <person name="Tack D."/>
            <person name="Lassalle G."/>
            <person name="Mestiri I."/>
            <person name="Schnel N."/>
            <person name="Le Paslier M.C."/>
            <person name="Fan G."/>
            <person name="Renault V."/>
            <person name="Bayer P.E."/>
            <person name="Golicz A.A."/>
            <person name="Manoli S."/>
            <person name="Lee T.H."/>
            <person name="Thi V.H."/>
            <person name="Chalabi S."/>
            <person name="Hu Q."/>
            <person name="Fan C."/>
            <person name="Tollenaere R."/>
            <person name="Lu Y."/>
            <person name="Battail C."/>
            <person name="Shen J."/>
            <person name="Sidebottom C.H."/>
            <person name="Wang X."/>
            <person name="Canaguier A."/>
            <person name="Chauveau A."/>
            <person name="Berard A."/>
            <person name="Deniot G."/>
            <person name="Guan M."/>
            <person name="Liu Z."/>
            <person name="Sun F."/>
            <person name="Lim Y.P."/>
            <person name="Lyons E."/>
            <person name="Town C.D."/>
            <person name="Bancroft I."/>
            <person name="Wang X."/>
            <person name="Meng J."/>
            <person name="Ma J."/>
            <person name="Pires J.C."/>
            <person name="King G.J."/>
            <person name="Brunel D."/>
            <person name="Delourme R."/>
            <person name="Renard M."/>
            <person name="Aury J.M."/>
            <person name="Adams K.L."/>
            <person name="Batley J."/>
            <person name="Snowdon R.J."/>
            <person name="Tost J."/>
            <person name="Edwards D."/>
            <person name="Zhou Y."/>
            <person name="Hua W."/>
            <person name="Sharpe A.G."/>
            <person name="Paterson A.H."/>
            <person name="Guan C."/>
            <person name="Wincker P."/>
        </authorList>
    </citation>
    <scope>NUCLEOTIDE SEQUENCE [LARGE SCALE GENOMIC DNA]</scope>
    <source>
        <strain evidence="2">cv. Darmor-bzh</strain>
    </source>
</reference>
<proteinExistence type="predicted"/>
<dbReference type="Gramene" id="CDY08073">
    <property type="protein sequence ID" value="CDY08073"/>
    <property type="gene ID" value="GSBRNA2T00125335001"/>
</dbReference>
<evidence type="ECO:0000313" key="2">
    <source>
        <dbReference type="Proteomes" id="UP000028999"/>
    </source>
</evidence>
<organism evidence="1 2">
    <name type="scientific">Brassica napus</name>
    <name type="common">Rape</name>
    <dbReference type="NCBI Taxonomy" id="3708"/>
    <lineage>
        <taxon>Eukaryota</taxon>
        <taxon>Viridiplantae</taxon>
        <taxon>Streptophyta</taxon>
        <taxon>Embryophyta</taxon>
        <taxon>Tracheophyta</taxon>
        <taxon>Spermatophyta</taxon>
        <taxon>Magnoliopsida</taxon>
        <taxon>eudicotyledons</taxon>
        <taxon>Gunneridae</taxon>
        <taxon>Pentapetalae</taxon>
        <taxon>rosids</taxon>
        <taxon>malvids</taxon>
        <taxon>Brassicales</taxon>
        <taxon>Brassicaceae</taxon>
        <taxon>Brassiceae</taxon>
        <taxon>Brassica</taxon>
    </lineage>
</organism>